<comment type="pathway">
    <text evidence="2">Purine metabolism; urate degradation; (S)-allantoin from urate: step 3/3.</text>
</comment>
<dbReference type="PANTHER" id="PTHR43466">
    <property type="entry name" value="2-OXO-4-HYDROXY-4-CARBOXY-5-UREIDOIMIDAZOLINE DECARBOXYLASE-RELATED"/>
    <property type="match status" value="1"/>
</dbReference>
<dbReference type="Pfam" id="PF09349">
    <property type="entry name" value="OHCU_decarbox"/>
    <property type="match status" value="1"/>
</dbReference>
<dbReference type="AlphaFoldDB" id="A0A3A1UVE5"/>
<evidence type="ECO:0000256" key="4">
    <source>
        <dbReference type="ARBA" id="ARBA00022631"/>
    </source>
</evidence>
<comment type="caution">
    <text evidence="8">The sequence shown here is derived from an EMBL/GenBank/DDBJ whole genome shotgun (WGS) entry which is preliminary data.</text>
</comment>
<comment type="catalytic activity">
    <reaction evidence="1">
        <text>5-hydroxy-2-oxo-4-ureido-2,5-dihydro-1H-imidazole-5-carboxylate + H(+) = (S)-allantoin + CO2</text>
        <dbReference type="Rhea" id="RHEA:26301"/>
        <dbReference type="ChEBI" id="CHEBI:15378"/>
        <dbReference type="ChEBI" id="CHEBI:15678"/>
        <dbReference type="ChEBI" id="CHEBI:16526"/>
        <dbReference type="ChEBI" id="CHEBI:58639"/>
        <dbReference type="EC" id="4.1.1.97"/>
    </reaction>
</comment>
<keyword evidence="6 8" id="KW-0456">Lyase</keyword>
<keyword evidence="9" id="KW-1185">Reference proteome</keyword>
<dbReference type="NCBIfam" id="TIGR03164">
    <property type="entry name" value="UHCUDC"/>
    <property type="match status" value="1"/>
</dbReference>
<reference evidence="8 9" key="1">
    <citation type="submission" date="2018-09" db="EMBL/GenBank/DDBJ databases">
        <title>Paenibacillus aracenensis nov. sp. isolated from a cave in southern Spain.</title>
        <authorList>
            <person name="Jurado V."/>
            <person name="Gutierrez-Patricio S."/>
            <person name="Gonzalez-Pimentel J.L."/>
            <person name="Miller A.Z."/>
            <person name="Laiz L."/>
            <person name="Saiz-Jimenez C."/>
        </authorList>
    </citation>
    <scope>NUCLEOTIDE SEQUENCE [LARGE SCALE GENOMIC DNA]</scope>
    <source>
        <strain evidence="8 9">DSM 22867</strain>
    </source>
</reference>
<dbReference type="Gene3D" id="1.10.3330.10">
    <property type="entry name" value="Oxo-4-hydroxy-4-carboxy-5-ureidoimidazoline decarboxylase"/>
    <property type="match status" value="1"/>
</dbReference>
<dbReference type="PANTHER" id="PTHR43466:SF1">
    <property type="entry name" value="2-OXO-4-HYDROXY-4-CARBOXY-5-UREIDOIMIDAZOLINE DECARBOXYLASE-RELATED"/>
    <property type="match status" value="1"/>
</dbReference>
<dbReference type="GO" id="GO:0006144">
    <property type="term" value="P:purine nucleobase metabolic process"/>
    <property type="evidence" value="ECO:0007669"/>
    <property type="project" value="UniProtKB-KW"/>
</dbReference>
<gene>
    <name evidence="8" type="primary">uraD</name>
    <name evidence="8" type="ORF">D3P08_14995</name>
</gene>
<evidence type="ECO:0000256" key="3">
    <source>
        <dbReference type="ARBA" id="ARBA00012257"/>
    </source>
</evidence>
<sequence>MDRLLHLSNNWDQTAFVAQYGSLFECSPWVAEKAWHSRPFRTREAMLKRMCEIVKDADEALQLKLLRAHPELGANIRMTKESVAEQRGAGLDRLERDEAYIFHQLNAKYRERFGFPFIIAVKGLTPDMIADSMQKRMMNTAEQEKERALGEVCKIASFRLEHMDINTEAS</sequence>
<dbReference type="GO" id="GO:0019628">
    <property type="term" value="P:urate catabolic process"/>
    <property type="evidence" value="ECO:0007669"/>
    <property type="project" value="UniProtKB-UniPathway"/>
</dbReference>
<name>A0A3A1UVE5_9BACL</name>
<dbReference type="OrthoDB" id="9800909at2"/>
<dbReference type="UniPathway" id="UPA00394">
    <property type="reaction ID" value="UER00652"/>
</dbReference>
<evidence type="ECO:0000259" key="7">
    <source>
        <dbReference type="Pfam" id="PF09349"/>
    </source>
</evidence>
<proteinExistence type="predicted"/>
<evidence type="ECO:0000256" key="5">
    <source>
        <dbReference type="ARBA" id="ARBA00022793"/>
    </source>
</evidence>
<dbReference type="SUPFAM" id="SSF158694">
    <property type="entry name" value="UraD-Like"/>
    <property type="match status" value="1"/>
</dbReference>
<keyword evidence="4" id="KW-0659">Purine metabolism</keyword>
<organism evidence="8 9">
    <name type="scientific">Paenibacillus nanensis</name>
    <dbReference type="NCBI Taxonomy" id="393251"/>
    <lineage>
        <taxon>Bacteria</taxon>
        <taxon>Bacillati</taxon>
        <taxon>Bacillota</taxon>
        <taxon>Bacilli</taxon>
        <taxon>Bacillales</taxon>
        <taxon>Paenibacillaceae</taxon>
        <taxon>Paenibacillus</taxon>
    </lineage>
</organism>
<evidence type="ECO:0000256" key="1">
    <source>
        <dbReference type="ARBA" id="ARBA00001163"/>
    </source>
</evidence>
<evidence type="ECO:0000256" key="6">
    <source>
        <dbReference type="ARBA" id="ARBA00023239"/>
    </source>
</evidence>
<dbReference type="EC" id="4.1.1.97" evidence="3"/>
<dbReference type="GO" id="GO:0051997">
    <property type="term" value="F:2-oxo-4-hydroxy-4-carboxy-5-ureidoimidazoline decarboxylase activity"/>
    <property type="evidence" value="ECO:0007669"/>
    <property type="project" value="UniProtKB-EC"/>
</dbReference>
<dbReference type="InterPro" id="IPR018020">
    <property type="entry name" value="OHCU_decarboxylase"/>
</dbReference>
<accession>A0A3A1UVE5</accession>
<feature type="domain" description="Oxo-4-hydroxy-4-carboxy-5-ureidoimidazoline decarboxylase" evidence="7">
    <location>
        <begin position="9"/>
        <end position="161"/>
    </location>
</feature>
<dbReference type="GO" id="GO:0000255">
    <property type="term" value="P:allantoin metabolic process"/>
    <property type="evidence" value="ECO:0007669"/>
    <property type="project" value="InterPro"/>
</dbReference>
<evidence type="ECO:0000256" key="2">
    <source>
        <dbReference type="ARBA" id="ARBA00004754"/>
    </source>
</evidence>
<dbReference type="InterPro" id="IPR017580">
    <property type="entry name" value="OHCU_decarboxylase-1"/>
</dbReference>
<keyword evidence="5" id="KW-0210">Decarboxylase</keyword>
<evidence type="ECO:0000313" key="8">
    <source>
        <dbReference type="EMBL" id="RIX51726.1"/>
    </source>
</evidence>
<dbReference type="Proteomes" id="UP000266482">
    <property type="component" value="Unassembled WGS sequence"/>
</dbReference>
<dbReference type="EMBL" id="QXQA01000009">
    <property type="protein sequence ID" value="RIX51726.1"/>
    <property type="molecule type" value="Genomic_DNA"/>
</dbReference>
<protein>
    <recommendedName>
        <fullName evidence="3">2-oxo-4-hydroxy-4-carboxy-5-ureidoimidazoline decarboxylase</fullName>
        <ecNumber evidence="3">4.1.1.97</ecNumber>
    </recommendedName>
</protein>
<dbReference type="RefSeq" id="WP_119600510.1">
    <property type="nucleotide sequence ID" value="NZ_QXQA01000009.1"/>
</dbReference>
<evidence type="ECO:0000313" key="9">
    <source>
        <dbReference type="Proteomes" id="UP000266482"/>
    </source>
</evidence>
<dbReference type="InterPro" id="IPR036778">
    <property type="entry name" value="OHCU_decarboxylase_sf"/>
</dbReference>